<organism evidence="1">
    <name type="scientific">Roseomonas mucosa</name>
    <dbReference type="NCBI Taxonomy" id="207340"/>
    <lineage>
        <taxon>Bacteria</taxon>
        <taxon>Pseudomonadati</taxon>
        <taxon>Pseudomonadota</taxon>
        <taxon>Alphaproteobacteria</taxon>
        <taxon>Acetobacterales</taxon>
        <taxon>Roseomonadaceae</taxon>
        <taxon>Roseomonas</taxon>
    </lineage>
</organism>
<sequence length="80" mass="8853">MIDPNQLPPELRKQLRAKTLELLAEIGVQPKIDGRTGELLVPLEDMCRALGVPFEEAKRMLGEQPGSFFTGNPADLQPLN</sequence>
<gene>
    <name evidence="1" type="ORF">RADP37_05002</name>
</gene>
<accession>A0A4Y1N2H7</accession>
<name>A0A4Y1N2H7_9PROT</name>
<protein>
    <submittedName>
        <fullName evidence="1">Uncharacterized protein</fullName>
    </submittedName>
</protein>
<dbReference type="AlphaFoldDB" id="A0A4Y1N2H7"/>
<reference evidence="1" key="1">
    <citation type="submission" date="2017-12" db="EMBL/GenBank/DDBJ databases">
        <authorList>
            <person name="Martens C."/>
            <person name="Dahlstrom E."/>
            <person name="Barbian K."/>
            <person name="Sykora L."/>
            <person name="Ricklefs S."/>
            <person name="Bruno D."/>
            <person name="Anzick I."/>
            <person name="Myles I."/>
            <person name="Datta S.K."/>
        </authorList>
    </citation>
    <scope>NUCLEOTIDE SEQUENCE</scope>
    <source>
        <strain evidence="1">AD2</strain>
    </source>
</reference>
<proteinExistence type="predicted"/>
<evidence type="ECO:0000313" key="1">
    <source>
        <dbReference type="EMBL" id="AWV23933.1"/>
    </source>
</evidence>
<dbReference type="RefSeq" id="WP_265545610.1">
    <property type="nucleotide sequence ID" value="NZ_CP025061.1"/>
</dbReference>
<dbReference type="EMBL" id="CP025189">
    <property type="protein sequence ID" value="AWV23933.1"/>
    <property type="molecule type" value="Genomic_DNA"/>
</dbReference>